<keyword evidence="1 6" id="KW-0645">Protease</keyword>
<dbReference type="InterPro" id="IPR037144">
    <property type="entry name" value="Peptidase_M1_pepN_C_sf"/>
</dbReference>
<dbReference type="Proteomes" id="UP000294855">
    <property type="component" value="Unassembled WGS sequence"/>
</dbReference>
<keyword evidence="7" id="KW-1185">Reference proteome</keyword>
<feature type="domain" description="Peptidase M1 membrane alanine aminopeptidase" evidence="2">
    <location>
        <begin position="319"/>
        <end position="521"/>
    </location>
</feature>
<keyword evidence="1 6" id="KW-0378">Hydrolase</keyword>
<feature type="domain" description="Peptidase M1 alanyl aminopeptidase C-terminal" evidence="4">
    <location>
        <begin position="618"/>
        <end position="926"/>
    </location>
</feature>
<reference evidence="6 7" key="1">
    <citation type="submission" date="2019-03" db="EMBL/GenBank/DDBJ databases">
        <title>Genomic Encyclopedia of Type Strains, Phase IV (KMG-IV): sequencing the most valuable type-strain genomes for metagenomic binning, comparative biology and taxonomic classification.</title>
        <authorList>
            <person name="Goeker M."/>
        </authorList>
    </citation>
    <scope>NUCLEOTIDE SEQUENCE [LARGE SCALE GENOMIC DNA]</scope>
    <source>
        <strain evidence="6 7">DSM 13328</strain>
    </source>
</reference>
<dbReference type="InterPro" id="IPR035414">
    <property type="entry name" value="Peptidase_M1_pepN_Ig-like"/>
</dbReference>
<comment type="caution">
    <text evidence="6">The sequence shown here is derived from an EMBL/GenBank/DDBJ whole genome shotgun (WGS) entry which is preliminary data.</text>
</comment>
<dbReference type="PANTHER" id="PTHR46322:SF1">
    <property type="entry name" value="PUROMYCIN-SENSITIVE AMINOPEPTIDASE"/>
    <property type="match status" value="1"/>
</dbReference>
<evidence type="ECO:0000259" key="4">
    <source>
        <dbReference type="Pfam" id="PF17432"/>
    </source>
</evidence>
<evidence type="ECO:0000259" key="3">
    <source>
        <dbReference type="Pfam" id="PF11940"/>
    </source>
</evidence>
<evidence type="ECO:0000259" key="5">
    <source>
        <dbReference type="Pfam" id="PF17900"/>
    </source>
</evidence>
<dbReference type="InterPro" id="IPR045357">
    <property type="entry name" value="Aminopeptidase_N-like_N"/>
</dbReference>
<dbReference type="EMBL" id="SNYS01000009">
    <property type="protein sequence ID" value="TDQ68214.1"/>
    <property type="molecule type" value="Genomic_DNA"/>
</dbReference>
<evidence type="ECO:0000313" key="6">
    <source>
        <dbReference type="EMBL" id="TDQ68214.1"/>
    </source>
</evidence>
<proteinExistence type="predicted"/>
<dbReference type="Gene3D" id="2.60.40.1730">
    <property type="entry name" value="tricorn interacting facor f3 domain"/>
    <property type="match status" value="1"/>
</dbReference>
<evidence type="ECO:0000313" key="7">
    <source>
        <dbReference type="Proteomes" id="UP000294855"/>
    </source>
</evidence>
<protein>
    <submittedName>
        <fullName evidence="6">Aminopeptidase N</fullName>
    </submittedName>
</protein>
<dbReference type="PANTHER" id="PTHR46322">
    <property type="entry name" value="PUROMYCIN-SENSITIVE AMINOPEPTIDASE"/>
    <property type="match status" value="1"/>
</dbReference>
<dbReference type="Gene3D" id="1.25.50.10">
    <property type="entry name" value="Peptidase M1, alanyl aminopeptidase, C-terminal domain"/>
    <property type="match status" value="1"/>
</dbReference>
<evidence type="ECO:0000256" key="1">
    <source>
        <dbReference type="ARBA" id="ARBA00022438"/>
    </source>
</evidence>
<dbReference type="SUPFAM" id="SSF55486">
    <property type="entry name" value="Metalloproteases ('zincins'), catalytic domain"/>
    <property type="match status" value="1"/>
</dbReference>
<dbReference type="InterPro" id="IPR014782">
    <property type="entry name" value="Peptidase_M1_dom"/>
</dbReference>
<accession>A0A484F2Z4</accession>
<dbReference type="GO" id="GO:0008237">
    <property type="term" value="F:metallopeptidase activity"/>
    <property type="evidence" value="ECO:0007669"/>
    <property type="project" value="InterPro"/>
</dbReference>
<keyword evidence="1 6" id="KW-0031">Aminopeptidase</keyword>
<dbReference type="Pfam" id="PF01433">
    <property type="entry name" value="Peptidase_M1"/>
    <property type="match status" value="1"/>
</dbReference>
<dbReference type="GO" id="GO:0004177">
    <property type="term" value="F:aminopeptidase activity"/>
    <property type="evidence" value="ECO:0007669"/>
    <property type="project" value="UniProtKB-KW"/>
</dbReference>
<dbReference type="RefSeq" id="WP_133517605.1">
    <property type="nucleotide sequence ID" value="NZ_JAHDUW010000004.1"/>
</dbReference>
<dbReference type="Pfam" id="PF17900">
    <property type="entry name" value="Peptidase_M1_N"/>
    <property type="match status" value="1"/>
</dbReference>
<evidence type="ECO:0000259" key="2">
    <source>
        <dbReference type="Pfam" id="PF01433"/>
    </source>
</evidence>
<dbReference type="GO" id="GO:0008270">
    <property type="term" value="F:zinc ion binding"/>
    <property type="evidence" value="ECO:0007669"/>
    <property type="project" value="InterPro"/>
</dbReference>
<dbReference type="OrthoDB" id="139771at2157"/>
<dbReference type="Gene3D" id="1.10.390.10">
    <property type="entry name" value="Neutral Protease Domain 2"/>
    <property type="match status" value="1"/>
</dbReference>
<dbReference type="InterPro" id="IPR012779">
    <property type="entry name" value="Peptidase_M1_pepN"/>
</dbReference>
<name>A0A484F2Z4_9EURY</name>
<dbReference type="InterPro" id="IPR024601">
    <property type="entry name" value="Peptidase_M1_pepN_C"/>
</dbReference>
<dbReference type="SUPFAM" id="SSF63737">
    <property type="entry name" value="Leukotriene A4 hydrolase N-terminal domain"/>
    <property type="match status" value="1"/>
</dbReference>
<sequence length="971" mass="111751">MKDRLYRYYPEDFGRLNFRVLHMDLEFDVFDDHTVATSCMHLKNMDNPADKISLNCRDLEILEVRAPNLEKYDYRQKDAYLDIYFNPPVQRNEKIEIITKTICRPTKNLLEGLYYDETPADAPPQQITQCQQWGFQRIVPCIDDMTAKCTYRTTIRADSRYTSIITNGDIAVPRKTVSTDSTTGLSRDEIVYENMKTPMAPYLFFLGVGTYDTYTREFEYPDDSCFDLELLIPPGSDKIYAEQSLDILQDAVMWIYLFTGPESHKDVDIKKQIFDLIKLRDHLKHNLNSASINPENLNKTMDNLGAVRDKIAELSKGLTFGYKYTGTVYREIGMQNSDFGGMENVGNTTITTNRIIPSKNMLDGAFEYMADVKAHEYYHNINGSEVTGNSPFEIWLNEAVTVLIENEFHAYFFGDEYTRLQTILNLYAPVSGTFALDSSASSMPILPEGFNDPNDLITSVTYVKAPEFVQMIETLIGKGAFSRGLDAYHRKYSHKNARTFDWIHEMEVVSGMQLMRMSNSWLHQTGYPVLSVTKTYDASTGEFHMKLVQNIPYTKQPWQFPFSYALCDRKGRIIHEDVYFVQRREEEIVLKDVDQPAFVSLNRNGSFYGKIETDADSKELLIQAKKDKDIISRWLSFYTLTDAEKKYLLLHRNAEARPEYVDLYHELLCDHSLLELTGGLFLTLFESVDDEEYAHHYKELYNVRLRLQTAIVKTHENSLKIIYDDYSEMQDPEEDKLFSMRGSMRLKAGQIKRRQVKNNALRLLAVLDTPEIHSLIKRQFLTAVNATDRAVAFAAWLNSSAPEKRELTQIYMEECKKDLVAWEAFLSAVASTDAPDCLELVKMVESDPVFRIEQANDQRALYGAFARNRKYSLQTPEGLEFLKQTIIRLAGINEYSTVGLLNAFSIIDFMNPKYYIPLVDALVTIAGSIDSDKSPSVYNRIVKLLVGAPKAIKLYEKEVREISFLQKIETA</sequence>
<dbReference type="AlphaFoldDB" id="A0A484F2Z4"/>
<dbReference type="Pfam" id="PF17432">
    <property type="entry name" value="DUF3458_C"/>
    <property type="match status" value="1"/>
</dbReference>
<dbReference type="InterPro" id="IPR038438">
    <property type="entry name" value="PepN_Ig-like_sf"/>
</dbReference>
<gene>
    <name evidence="6" type="ORF">C7391_1152</name>
</gene>
<organism evidence="6 7">
    <name type="scientific">Methanimicrococcus blatticola</name>
    <dbReference type="NCBI Taxonomy" id="91560"/>
    <lineage>
        <taxon>Archaea</taxon>
        <taxon>Methanobacteriati</taxon>
        <taxon>Methanobacteriota</taxon>
        <taxon>Stenosarchaea group</taxon>
        <taxon>Methanomicrobia</taxon>
        <taxon>Methanosarcinales</taxon>
        <taxon>Methanosarcinaceae</taxon>
        <taxon>Methanimicrococcus</taxon>
    </lineage>
</organism>
<dbReference type="Pfam" id="PF11940">
    <property type="entry name" value="DUF3458"/>
    <property type="match status" value="1"/>
</dbReference>
<feature type="domain" description="Aminopeptidase N-like N-terminal" evidence="5">
    <location>
        <begin position="22"/>
        <end position="168"/>
    </location>
</feature>
<dbReference type="InterPro" id="IPR027268">
    <property type="entry name" value="Peptidase_M4/M1_CTD_sf"/>
</dbReference>
<feature type="domain" description="Peptidase M1 alanyl aminopeptidase Ig-like fold" evidence="3">
    <location>
        <begin position="526"/>
        <end position="613"/>
    </location>
</feature>
<dbReference type="InterPro" id="IPR042097">
    <property type="entry name" value="Aminopeptidase_N-like_N_sf"/>
</dbReference>
<dbReference type="Gene3D" id="2.60.40.1840">
    <property type="match status" value="1"/>
</dbReference>